<sequence length="617" mass="67550">MLYGPSCHEYGFLDAILDELTVNPYRDLPTVLARVELAQTAESNVELMKQREAEQQGVRASRLRDEWASATEHPSAASRAGLQRFASLDTLTRRTSAFLESLVYTADCEGVASRRGASTTLGRPLSSAPTKLAAEALSPLTSALSCSHLDEDNAVSLLRSAYIRLLPYILGVAAPLATSPTTTLSLATSATTVALTACGGSESVLPWYAVHTSDIAVRDLLSPYMSSAVGPLERELRFHFSAGCDTAVVHEPQHFFSFLTECFQRQQRIAAEQWATCTSQDREGEAALRLLASLSQLVLSATAVVVFQECYNWRPYSALVRHKEYVVVVVNAVLDFAASAEGHLCRDAVQLLVGHLLAVEVLRLYAQCGADMAVSALHDGTARLWRRSFLMEGTSRTLFPLYTCSLHFVRSLEAFQRRLLSSLLLLRGFWEELVWRISVETALSMFLDIVEKQSLLAMSDAAEASWESVLSLLWYVASVQVVTAAAEDWLGMLRESCAAMASTASSPSSLSNPEPLDALMLFRDQLARRSAEQAQLLTRQLCTHQLGDAAQAARLLHGAEEFLKRMGGLPDGTSTRCIVQGLMQGVLQKDLSPEHKAELLSYAKRCGLPHFAQLLTS</sequence>
<accession>A0A836KV61</accession>
<dbReference type="Proteomes" id="UP000674143">
    <property type="component" value="Chromosome 22"/>
</dbReference>
<dbReference type="KEGG" id="loi:92357886"/>
<reference evidence="1 2" key="1">
    <citation type="submission" date="2021-02" db="EMBL/GenBank/DDBJ databases">
        <title>Leishmania (Mundinia) orientalis Genome sequencing and assembly.</title>
        <authorList>
            <person name="Almutairi H."/>
            <person name="Gatherer D."/>
        </authorList>
    </citation>
    <scope>NUCLEOTIDE SEQUENCE [LARGE SCALE GENOMIC DNA]</scope>
    <source>
        <strain evidence="1">LSCM4</strain>
    </source>
</reference>
<name>A0A836KV61_9TRYP</name>
<gene>
    <name evidence="1" type="ORF">LSCM4_01910</name>
</gene>
<keyword evidence="2" id="KW-1185">Reference proteome</keyword>
<dbReference type="GeneID" id="92357886"/>
<evidence type="ECO:0000313" key="1">
    <source>
        <dbReference type="EMBL" id="KAG5479318.1"/>
    </source>
</evidence>
<evidence type="ECO:0000313" key="2">
    <source>
        <dbReference type="Proteomes" id="UP000674143"/>
    </source>
</evidence>
<dbReference type="RefSeq" id="XP_067063411.1">
    <property type="nucleotide sequence ID" value="XM_067203952.1"/>
</dbReference>
<dbReference type="AlphaFoldDB" id="A0A836KV61"/>
<protein>
    <submittedName>
        <fullName evidence="1">Uncharacterized protein</fullName>
    </submittedName>
</protein>
<proteinExistence type="predicted"/>
<comment type="caution">
    <text evidence="1">The sequence shown here is derived from an EMBL/GenBank/DDBJ whole genome shotgun (WGS) entry which is preliminary data.</text>
</comment>
<organism evidence="1 2">
    <name type="scientific">Leishmania orientalis</name>
    <dbReference type="NCBI Taxonomy" id="2249476"/>
    <lineage>
        <taxon>Eukaryota</taxon>
        <taxon>Discoba</taxon>
        <taxon>Euglenozoa</taxon>
        <taxon>Kinetoplastea</taxon>
        <taxon>Metakinetoplastina</taxon>
        <taxon>Trypanosomatida</taxon>
        <taxon>Trypanosomatidae</taxon>
        <taxon>Leishmaniinae</taxon>
        <taxon>Leishmania</taxon>
    </lineage>
</organism>
<dbReference type="EMBL" id="JAFHLR010000022">
    <property type="protein sequence ID" value="KAG5479318.1"/>
    <property type="molecule type" value="Genomic_DNA"/>
</dbReference>